<evidence type="ECO:0008006" key="3">
    <source>
        <dbReference type="Google" id="ProtNLM"/>
    </source>
</evidence>
<evidence type="ECO:0000313" key="2">
    <source>
        <dbReference type="Proteomes" id="UP000031866"/>
    </source>
</evidence>
<dbReference type="EMBL" id="CP010086">
    <property type="protein sequence ID" value="AJH01935.1"/>
    <property type="molecule type" value="Genomic_DNA"/>
</dbReference>
<dbReference type="KEGG" id="cbei:LF65_05418"/>
<sequence length="93" mass="10980">MFILQTFFKFIKQNLNVKILFGTTENAVYSQFVISLITYVLLNCTYVETDKNLKYVKLSLVQFIRKLINNTHKIEVYLAINLFLNNIRNKLIA</sequence>
<dbReference type="Proteomes" id="UP000031866">
    <property type="component" value="Chromosome"/>
</dbReference>
<proteinExistence type="predicted"/>
<gene>
    <name evidence="1" type="ORF">LF65_05418</name>
</gene>
<dbReference type="AlphaFoldDB" id="A0A0B5QHS8"/>
<name>A0A0B5QHS8_CLOBE</name>
<organism evidence="1 2">
    <name type="scientific">Clostridium beijerinckii</name>
    <name type="common">Clostridium MP</name>
    <dbReference type="NCBI Taxonomy" id="1520"/>
    <lineage>
        <taxon>Bacteria</taxon>
        <taxon>Bacillati</taxon>
        <taxon>Bacillota</taxon>
        <taxon>Clostridia</taxon>
        <taxon>Eubacteriales</taxon>
        <taxon>Clostridiaceae</taxon>
        <taxon>Clostridium</taxon>
    </lineage>
</organism>
<protein>
    <recommendedName>
        <fullName evidence="3">Transposase</fullName>
    </recommendedName>
</protein>
<reference evidence="2" key="1">
    <citation type="submission" date="2014-12" db="EMBL/GenBank/DDBJ databases">
        <title>Genome sequence of Clostridium beijerinckii strain 59B.</title>
        <authorList>
            <person name="Little G.T."/>
            <person name="Minton N.P."/>
        </authorList>
    </citation>
    <scope>NUCLEOTIDE SEQUENCE [LARGE SCALE GENOMIC DNA]</scope>
    <source>
        <strain evidence="2">59B</strain>
    </source>
</reference>
<evidence type="ECO:0000313" key="1">
    <source>
        <dbReference type="EMBL" id="AJH01935.1"/>
    </source>
</evidence>
<accession>A0A0B5QHS8</accession>
<dbReference type="STRING" id="1520.LF65_05418"/>